<accession>A0A1Y0EEA0</accession>
<keyword evidence="3" id="KW-1185">Reference proteome</keyword>
<organism evidence="2 3">
    <name type="scientific">Yoonia vestfoldensis</name>
    <dbReference type="NCBI Taxonomy" id="245188"/>
    <lineage>
        <taxon>Bacteria</taxon>
        <taxon>Pseudomonadati</taxon>
        <taxon>Pseudomonadota</taxon>
        <taxon>Alphaproteobacteria</taxon>
        <taxon>Rhodobacterales</taxon>
        <taxon>Paracoccaceae</taxon>
        <taxon>Yoonia</taxon>
    </lineage>
</organism>
<dbReference type="RefSeq" id="WP_087208784.1">
    <property type="nucleotide sequence ID" value="NZ_CP021431.1"/>
</dbReference>
<dbReference type="InterPro" id="IPR015942">
    <property type="entry name" value="Asp/Glu/hydantoin_racemase"/>
</dbReference>
<dbReference type="OrthoDB" id="9791723at2"/>
<comment type="similarity">
    <text evidence="1">Belongs to the HyuE racemase family.</text>
</comment>
<dbReference type="Pfam" id="PF01177">
    <property type="entry name" value="Asp_Glu_race"/>
    <property type="match status" value="1"/>
</dbReference>
<evidence type="ECO:0000256" key="1">
    <source>
        <dbReference type="ARBA" id="ARBA00038414"/>
    </source>
</evidence>
<dbReference type="InterPro" id="IPR053714">
    <property type="entry name" value="Iso_Racemase_Enz_sf"/>
</dbReference>
<dbReference type="GO" id="GO:0047661">
    <property type="term" value="F:amino-acid racemase activity"/>
    <property type="evidence" value="ECO:0007669"/>
    <property type="project" value="InterPro"/>
</dbReference>
<dbReference type="KEGG" id="lvs:LOKVESSMR4R_02465"/>
<dbReference type="PANTHER" id="PTHR28047">
    <property type="entry name" value="PROTEIN DCG1"/>
    <property type="match status" value="1"/>
</dbReference>
<dbReference type="Gene3D" id="3.40.50.12500">
    <property type="match status" value="1"/>
</dbReference>
<name>A0A1Y0EEA0_9RHOB</name>
<sequence length="252" mass="26250">MATKNRVHIITPLISEGFRDDSSLSELIELDCQLSSRLLTRGPASVESAVDEVLAAPGVVDAAIKAEKGGAQAIVIDCMLDPGLAAVREAVSVPVVGAGAAGLEAAAALGRFSIVTVLDRQAPMFHALALRHGLADRLTSVRGIGVPVLELEDDRDVAIAKTIEACRKVFSEDCAEAIVFGCTGMLGFAVPVAEALGIAASKIIDPLPNAVRAALAAIPQGGSGLPKPERKRVCGFEAWKDLNELMQPEARL</sequence>
<dbReference type="InterPro" id="IPR052186">
    <property type="entry name" value="Hydantoin_racemase-like"/>
</dbReference>
<evidence type="ECO:0000313" key="3">
    <source>
        <dbReference type="Proteomes" id="UP000195273"/>
    </source>
</evidence>
<dbReference type="EMBL" id="CP021431">
    <property type="protein sequence ID" value="ARU01768.1"/>
    <property type="molecule type" value="Genomic_DNA"/>
</dbReference>
<protein>
    <submittedName>
        <fullName evidence="2">Asp/Glu/Hydantoin racemase</fullName>
    </submittedName>
</protein>
<gene>
    <name evidence="2" type="ORF">LOKVESSMR4R_02465</name>
</gene>
<dbReference type="PANTHER" id="PTHR28047:SF5">
    <property type="entry name" value="PROTEIN DCG1"/>
    <property type="match status" value="1"/>
</dbReference>
<reference evidence="2 3" key="1">
    <citation type="submission" date="2017-05" db="EMBL/GenBank/DDBJ databases">
        <title>Genome Sequence of Loktanella vestfoldensis Strain SMR4r Isolated from a Culture of the Diatom Skeletonema marinoi.</title>
        <authorList>
            <person name="Topel M."/>
            <person name="Pinder M.I.M."/>
            <person name="Johansson O.N."/>
            <person name="Kourtchenko O."/>
            <person name="Godhe A."/>
            <person name="Clarke A.K."/>
        </authorList>
    </citation>
    <scope>NUCLEOTIDE SEQUENCE [LARGE SCALE GENOMIC DNA]</scope>
    <source>
        <strain evidence="2 3">SMR4r</strain>
    </source>
</reference>
<dbReference type="Proteomes" id="UP000195273">
    <property type="component" value="Chromosome"/>
</dbReference>
<evidence type="ECO:0000313" key="2">
    <source>
        <dbReference type="EMBL" id="ARU01768.1"/>
    </source>
</evidence>
<proteinExistence type="inferred from homology"/>
<dbReference type="AlphaFoldDB" id="A0A1Y0EEA0"/>